<keyword evidence="2" id="KW-0012">Acyltransferase</keyword>
<dbReference type="KEGG" id="svp:Pan189_31350"/>
<organism evidence="2 3">
    <name type="scientific">Stratiformator vulcanicus</name>
    <dbReference type="NCBI Taxonomy" id="2527980"/>
    <lineage>
        <taxon>Bacteria</taxon>
        <taxon>Pseudomonadati</taxon>
        <taxon>Planctomycetota</taxon>
        <taxon>Planctomycetia</taxon>
        <taxon>Planctomycetales</taxon>
        <taxon>Planctomycetaceae</taxon>
        <taxon>Stratiformator</taxon>
    </lineage>
</organism>
<evidence type="ECO:0000313" key="2">
    <source>
        <dbReference type="EMBL" id="QDT38738.1"/>
    </source>
</evidence>
<dbReference type="SMART" id="SM00563">
    <property type="entry name" value="PlsC"/>
    <property type="match status" value="1"/>
</dbReference>
<dbReference type="InterPro" id="IPR045746">
    <property type="entry name" value="ACT14924-like_Acyltransf_dom"/>
</dbReference>
<protein>
    <submittedName>
        <fullName evidence="2">Acyltransferase</fullName>
    </submittedName>
</protein>
<accession>A0A517R4E0</accession>
<dbReference type="GO" id="GO:0016746">
    <property type="term" value="F:acyltransferase activity"/>
    <property type="evidence" value="ECO:0007669"/>
    <property type="project" value="UniProtKB-KW"/>
</dbReference>
<dbReference type="OrthoDB" id="1113830at2"/>
<dbReference type="Proteomes" id="UP000317318">
    <property type="component" value="Chromosome"/>
</dbReference>
<dbReference type="InterPro" id="IPR002123">
    <property type="entry name" value="Plipid/glycerol_acylTrfase"/>
</dbReference>
<gene>
    <name evidence="2" type="ORF">Pan189_31350</name>
</gene>
<keyword evidence="2" id="KW-0808">Transferase</keyword>
<evidence type="ECO:0000313" key="3">
    <source>
        <dbReference type="Proteomes" id="UP000317318"/>
    </source>
</evidence>
<dbReference type="EMBL" id="CP036268">
    <property type="protein sequence ID" value="QDT38738.1"/>
    <property type="molecule type" value="Genomic_DNA"/>
</dbReference>
<keyword evidence="3" id="KW-1185">Reference proteome</keyword>
<evidence type="ECO:0000259" key="1">
    <source>
        <dbReference type="SMART" id="SM00563"/>
    </source>
</evidence>
<reference evidence="2 3" key="1">
    <citation type="submission" date="2019-02" db="EMBL/GenBank/DDBJ databases">
        <title>Deep-cultivation of Planctomycetes and their phenomic and genomic characterization uncovers novel biology.</title>
        <authorList>
            <person name="Wiegand S."/>
            <person name="Jogler M."/>
            <person name="Boedeker C."/>
            <person name="Pinto D."/>
            <person name="Vollmers J."/>
            <person name="Rivas-Marin E."/>
            <person name="Kohn T."/>
            <person name="Peeters S.H."/>
            <person name="Heuer A."/>
            <person name="Rast P."/>
            <person name="Oberbeckmann S."/>
            <person name="Bunk B."/>
            <person name="Jeske O."/>
            <person name="Meyerdierks A."/>
            <person name="Storesund J.E."/>
            <person name="Kallscheuer N."/>
            <person name="Luecker S."/>
            <person name="Lage O.M."/>
            <person name="Pohl T."/>
            <person name="Merkel B.J."/>
            <person name="Hornburger P."/>
            <person name="Mueller R.-W."/>
            <person name="Bruemmer F."/>
            <person name="Labrenz M."/>
            <person name="Spormann A.M."/>
            <person name="Op den Camp H."/>
            <person name="Overmann J."/>
            <person name="Amann R."/>
            <person name="Jetten M.S.M."/>
            <person name="Mascher T."/>
            <person name="Medema M.H."/>
            <person name="Devos D.P."/>
            <person name="Kaster A.-K."/>
            <person name="Ovreas L."/>
            <person name="Rohde M."/>
            <person name="Galperin M.Y."/>
            <person name="Jogler C."/>
        </authorList>
    </citation>
    <scope>NUCLEOTIDE SEQUENCE [LARGE SCALE GENOMIC DNA]</scope>
    <source>
        <strain evidence="2 3">Pan189</strain>
    </source>
</reference>
<name>A0A517R4E0_9PLAN</name>
<dbReference type="CDD" id="cd07986">
    <property type="entry name" value="LPLAT_ACT14924-like"/>
    <property type="match status" value="1"/>
</dbReference>
<feature type="domain" description="Phospholipid/glycerol acyltransferase" evidence="1">
    <location>
        <begin position="80"/>
        <end position="203"/>
    </location>
</feature>
<dbReference type="Pfam" id="PF19576">
    <property type="entry name" value="Acyltransf_2"/>
    <property type="match status" value="1"/>
</dbReference>
<dbReference type="RefSeq" id="WP_145364819.1">
    <property type="nucleotide sequence ID" value="NZ_CP036268.1"/>
</dbReference>
<dbReference type="SUPFAM" id="SSF69593">
    <property type="entry name" value="Glycerol-3-phosphate (1)-acyltransferase"/>
    <property type="match status" value="1"/>
</dbReference>
<dbReference type="AlphaFoldDB" id="A0A517R4E0"/>
<proteinExistence type="predicted"/>
<sequence>MRNSRPNPFSYSQEIDGRWKRVLARQVENLSGLRKLGRVYEEERREADRYPNPWAVALGALDLRVHISGPVEDIPRQGPLVVIANHPFGVVDGMILCDLIARVRHDYRVIINRVLESVEDIRPYLLPIDFTGTKEATRVNLESRKQARQFLKEGGCVILFPAGGVSTSKGPLGPAVDPEWGTFAARLILQSKADVLPVYFHGQNSRLFQVVSQFSKTLRLALLAREVRKKVGEAVEVTVRPVCHFRDYAEINDAQTLTTTLRRAVDGKSTC</sequence>